<evidence type="ECO:0000256" key="1">
    <source>
        <dbReference type="SAM" id="MobiDB-lite"/>
    </source>
</evidence>
<dbReference type="EMBL" id="FVGW01000002">
    <property type="protein sequence ID" value="SKL83023.1"/>
    <property type="molecule type" value="Genomic_DNA"/>
</dbReference>
<dbReference type="Proteomes" id="UP000190074">
    <property type="component" value="Unassembled WGS sequence"/>
</dbReference>
<proteinExistence type="predicted"/>
<name>A0A1U0TG72_9MYCO</name>
<dbReference type="AlphaFoldDB" id="A0A1U0TG72"/>
<accession>A0A1U0TG72</accession>
<gene>
    <name evidence="2" type="ORF">SAMEA2259716_01777</name>
</gene>
<dbReference type="RefSeq" id="WP_079626544.1">
    <property type="nucleotide sequence ID" value="NZ_FVGW01000002.1"/>
</dbReference>
<organism evidence="2 3">
    <name type="scientific">Mycobacteroides abscessus subsp. massiliense</name>
    <dbReference type="NCBI Taxonomy" id="1962118"/>
    <lineage>
        <taxon>Bacteria</taxon>
        <taxon>Bacillati</taxon>
        <taxon>Actinomycetota</taxon>
        <taxon>Actinomycetes</taxon>
        <taxon>Mycobacteriales</taxon>
        <taxon>Mycobacteriaceae</taxon>
        <taxon>Mycobacteroides</taxon>
        <taxon>Mycobacteroides abscessus</taxon>
    </lineage>
</organism>
<evidence type="ECO:0000313" key="2">
    <source>
        <dbReference type="EMBL" id="SKL83023.1"/>
    </source>
</evidence>
<sequence length="140" mass="15779">MTDTPTTPARLDGRLTVSEEELSNVVRLLRETVDESWLAVNLKPDYGASQMKQIDPKAAKALFLSLIQKVNFTRLGFAEGTVATHRDGRLARRYYSDAEQRLTWLVVQPPSDKKVEVESGPELPGLGWSVRDDKPWQVVQ</sequence>
<evidence type="ECO:0000313" key="3">
    <source>
        <dbReference type="Proteomes" id="UP000190074"/>
    </source>
</evidence>
<reference evidence="2 3" key="1">
    <citation type="submission" date="2016-11" db="EMBL/GenBank/DDBJ databases">
        <authorList>
            <consortium name="Pathogen Informatics"/>
        </authorList>
    </citation>
    <scope>NUCLEOTIDE SEQUENCE [LARGE SCALE GENOMIC DNA]</scope>
    <source>
        <strain evidence="2 3">911</strain>
    </source>
</reference>
<feature type="compositionally biased region" description="Basic and acidic residues" evidence="1">
    <location>
        <begin position="130"/>
        <end position="140"/>
    </location>
</feature>
<protein>
    <submittedName>
        <fullName evidence="2">Uncharacterized protein</fullName>
    </submittedName>
</protein>
<feature type="region of interest" description="Disordered" evidence="1">
    <location>
        <begin position="113"/>
        <end position="140"/>
    </location>
</feature>